<feature type="compositionally biased region" description="Low complexity" evidence="1">
    <location>
        <begin position="252"/>
        <end position="280"/>
    </location>
</feature>
<dbReference type="InParanoid" id="A0A2J7R2G5"/>
<feature type="compositionally biased region" description="Basic and acidic residues" evidence="1">
    <location>
        <begin position="27"/>
        <end position="46"/>
    </location>
</feature>
<sequence length="1408" mass="154854">MAGREKKILGNKQLGVKKEIDKTVKVTETTKEDETSIKTRELKQVQKDVYQGKKSTLKKRSTGGTKSRKSLESTEAISKDSSSSIVESATGGKTARGSQNPKLRQTSKLNKTVTSQSGTNSANELFALSNDTKRSQSPRLCKTNKVSKGAKQGSKTLEEASLSDDSNINILSTKAQSPKLRRLVTQNKLGTGSPDVRNGSKGRNTPYITRSDSPARVLRNGKRRRLKDPSLLEGLDVGFPKRRRLLSTTRDGSGSELGSKGELCLDDQSSVAGSDSSVSDFPRLENGKGSCDSDCDSKIPLDETKNEEHSPHSVHSSPCSENQSQIYHDKCLGKSISNRITELIHRNKFLESVGKALIPKAEEKLVSTKPSELSETDFGKFIENEKKLTDTNFNLCGPESVASEKTDCDSAEHQCSHDCSTHNTSSETKEKDEDFLPAAGKVTASENADLKELEHKNGQNLSIDIALYHLREKSARKVRDLKITKNKKFFQECPSSSGVFYVVQNPSNVPFQKEGVRSVLPLCSGENQGSVTCTDAQLASRDILVLNSSIKEKESAESENFASAEGCASSVSARDVVKDSLNVCAGQQLEEESIPVLSQTVVCEADVSCVSDFSVDRKRCSSSIDSKKDAHGINSDIKDDSSTVILDWKMDCESAVSEIKIDYNKLNSLESMDCENADIRDVEVNKNSGVRVETDNNNDPVSTDSALVDNKKVISKEDFVMGTGFKNDCKETVDIKFDYNDTVNDTSSVTDCKEISHDCSSTTNKSQKPVFLEIPETSDHNVNAVLEPVIHTDFESDVHEVGRNIRRSTRSSVGKVRAAMLHCMTAGRMKQTKLDSQEKSQDVIKTDAESLSICSTDDGSTMDSEDVAFSTGKTLEMKGKQNDVQEKNEEVKGVEVEEDEAAVEANILGKVEDMLLHTGTTAMTAQDILSKESLCHINDIHIKEGDLCESKGNSLHVDKLVIEKKNETSEKQLDISVLKESVVDCENIDEGDVISDQENEKRIPELKMDISDVIDFTNVSTEKIISCEDLFDSEPNVKEESRSTDEVELCSKLKDENDDKLPAQNTFVPQIVAHMKKGKVDSISDGKVDNEKDVMNNVEKVLVHKLQNAIEPALFYSKENLKDVMSQDSEDKSSDVTGKMIMSDISESHCESKHHTSICTNEEFPSSTPECSGEDGQACDNNRSLIEEVFQKKVIVEQCDMISEGVMSDVNSILHDVKQLEEGESLHEVSGFISSSVVESSEILDDRGSDSKVSDSKNMFVEEEVSPEEQAIKESVLSALGLQPLRATQASITSSGSRNKPCEGNYTGTLKTVIKLQRSSPEKRRTPLKLVLKHGKAHSSVDEASAEKGEDAFEDFDFDRHEKIEYSISKEVGTSGNTKGPFGFGIGSRKCLKPPYSYRYFGLCYHPF</sequence>
<keyword evidence="3" id="KW-1185">Reference proteome</keyword>
<accession>A0A2J7R2G5</accession>
<feature type="region of interest" description="Disordered" evidence="1">
    <location>
        <begin position="184"/>
        <end position="226"/>
    </location>
</feature>
<comment type="caution">
    <text evidence="2">The sequence shown here is derived from an EMBL/GenBank/DDBJ whole genome shotgun (WGS) entry which is preliminary data.</text>
</comment>
<dbReference type="EMBL" id="NEVH01007830">
    <property type="protein sequence ID" value="PNF35027.1"/>
    <property type="molecule type" value="Genomic_DNA"/>
</dbReference>
<feature type="compositionally biased region" description="Polar residues" evidence="1">
    <location>
        <begin position="96"/>
        <end position="123"/>
    </location>
</feature>
<feature type="region of interest" description="Disordered" evidence="1">
    <location>
        <begin position="27"/>
        <end position="166"/>
    </location>
</feature>
<name>A0A2J7R2G5_9NEOP</name>
<feature type="region of interest" description="Disordered" evidence="1">
    <location>
        <begin position="246"/>
        <end position="321"/>
    </location>
</feature>
<gene>
    <name evidence="2" type="ORF">B7P43_G11822</name>
</gene>
<dbReference type="OrthoDB" id="249703at2759"/>
<dbReference type="Proteomes" id="UP000235965">
    <property type="component" value="Unassembled WGS sequence"/>
</dbReference>
<protein>
    <submittedName>
        <fullName evidence="2">Uncharacterized protein</fullName>
    </submittedName>
</protein>
<reference evidence="2 3" key="1">
    <citation type="submission" date="2017-12" db="EMBL/GenBank/DDBJ databases">
        <title>Hemimetabolous genomes reveal molecular basis of termite eusociality.</title>
        <authorList>
            <person name="Harrison M.C."/>
            <person name="Jongepier E."/>
            <person name="Robertson H.M."/>
            <person name="Arning N."/>
            <person name="Bitard-Feildel T."/>
            <person name="Chao H."/>
            <person name="Childers C.P."/>
            <person name="Dinh H."/>
            <person name="Doddapaneni H."/>
            <person name="Dugan S."/>
            <person name="Gowin J."/>
            <person name="Greiner C."/>
            <person name="Han Y."/>
            <person name="Hu H."/>
            <person name="Hughes D.S.T."/>
            <person name="Huylmans A.-K."/>
            <person name="Kemena C."/>
            <person name="Kremer L.P.M."/>
            <person name="Lee S.L."/>
            <person name="Lopez-Ezquerra A."/>
            <person name="Mallet L."/>
            <person name="Monroy-Kuhn J.M."/>
            <person name="Moser A."/>
            <person name="Murali S.C."/>
            <person name="Muzny D.M."/>
            <person name="Otani S."/>
            <person name="Piulachs M.-D."/>
            <person name="Poelchau M."/>
            <person name="Qu J."/>
            <person name="Schaub F."/>
            <person name="Wada-Katsumata A."/>
            <person name="Worley K.C."/>
            <person name="Xie Q."/>
            <person name="Ylla G."/>
            <person name="Poulsen M."/>
            <person name="Gibbs R.A."/>
            <person name="Schal C."/>
            <person name="Richards S."/>
            <person name="Belles X."/>
            <person name="Korb J."/>
            <person name="Bornberg-Bauer E."/>
        </authorList>
    </citation>
    <scope>NUCLEOTIDE SEQUENCE [LARGE SCALE GENOMIC DNA]</scope>
    <source>
        <tissue evidence="2">Whole body</tissue>
    </source>
</reference>
<evidence type="ECO:0000313" key="3">
    <source>
        <dbReference type="Proteomes" id="UP000235965"/>
    </source>
</evidence>
<organism evidence="2 3">
    <name type="scientific">Cryptotermes secundus</name>
    <dbReference type="NCBI Taxonomy" id="105785"/>
    <lineage>
        <taxon>Eukaryota</taxon>
        <taxon>Metazoa</taxon>
        <taxon>Ecdysozoa</taxon>
        <taxon>Arthropoda</taxon>
        <taxon>Hexapoda</taxon>
        <taxon>Insecta</taxon>
        <taxon>Pterygota</taxon>
        <taxon>Neoptera</taxon>
        <taxon>Polyneoptera</taxon>
        <taxon>Dictyoptera</taxon>
        <taxon>Blattodea</taxon>
        <taxon>Blattoidea</taxon>
        <taxon>Termitoidae</taxon>
        <taxon>Kalotermitidae</taxon>
        <taxon>Cryptotermitinae</taxon>
        <taxon>Cryptotermes</taxon>
    </lineage>
</organism>
<feature type="compositionally biased region" description="Basic and acidic residues" evidence="1">
    <location>
        <begin position="295"/>
        <end position="311"/>
    </location>
</feature>
<dbReference type="EMBL" id="NEVH01007830">
    <property type="protein sequence ID" value="PNF35029.1"/>
    <property type="molecule type" value="Genomic_DNA"/>
</dbReference>
<dbReference type="STRING" id="105785.A0A2J7R2G5"/>
<evidence type="ECO:0000313" key="2">
    <source>
        <dbReference type="EMBL" id="PNF35027.1"/>
    </source>
</evidence>
<evidence type="ECO:0000256" key="1">
    <source>
        <dbReference type="SAM" id="MobiDB-lite"/>
    </source>
</evidence>
<dbReference type="EMBL" id="NEVH01007830">
    <property type="protein sequence ID" value="PNF35028.1"/>
    <property type="molecule type" value="Genomic_DNA"/>
</dbReference>
<feature type="compositionally biased region" description="Polar residues" evidence="1">
    <location>
        <begin position="201"/>
        <end position="212"/>
    </location>
</feature>
<proteinExistence type="predicted"/>
<feature type="compositionally biased region" description="Low complexity" evidence="1">
    <location>
        <begin position="73"/>
        <end position="88"/>
    </location>
</feature>